<dbReference type="SMART" id="SM00283">
    <property type="entry name" value="MA"/>
    <property type="match status" value="1"/>
</dbReference>
<evidence type="ECO:0000256" key="1">
    <source>
        <dbReference type="ARBA" id="ARBA00023224"/>
    </source>
</evidence>
<protein>
    <recommendedName>
        <fullName evidence="4">Methyl-accepting transducer domain-containing protein</fullName>
    </recommendedName>
</protein>
<name>A0A7W4TRA3_KINRA</name>
<accession>A0A7W4TRA3</accession>
<proteinExistence type="inferred from homology"/>
<reference evidence="5 6" key="1">
    <citation type="submission" date="2020-08" db="EMBL/GenBank/DDBJ databases">
        <title>The Agave Microbiome: Exploring the role of microbial communities in plant adaptations to desert environments.</title>
        <authorList>
            <person name="Partida-Martinez L.P."/>
        </authorList>
    </citation>
    <scope>NUCLEOTIDE SEQUENCE [LARGE SCALE GENOMIC DNA]</scope>
    <source>
        <strain evidence="5 6">AS2.23</strain>
    </source>
</reference>
<dbReference type="InterPro" id="IPR004090">
    <property type="entry name" value="Chemotax_Me-accpt_rcpt"/>
</dbReference>
<keyword evidence="1 3" id="KW-0807">Transducer</keyword>
<dbReference type="SMART" id="SM00065">
    <property type="entry name" value="GAF"/>
    <property type="match status" value="1"/>
</dbReference>
<dbReference type="PANTHER" id="PTHR32089">
    <property type="entry name" value="METHYL-ACCEPTING CHEMOTAXIS PROTEIN MCPB"/>
    <property type="match status" value="1"/>
</dbReference>
<dbReference type="PROSITE" id="PS50111">
    <property type="entry name" value="CHEMOTAXIS_TRANSDUC_2"/>
    <property type="match status" value="1"/>
</dbReference>
<feature type="domain" description="Methyl-accepting transducer" evidence="4">
    <location>
        <begin position="310"/>
        <end position="512"/>
    </location>
</feature>
<dbReference type="Pfam" id="PF00015">
    <property type="entry name" value="MCPsignal"/>
    <property type="match status" value="1"/>
</dbReference>
<dbReference type="Gene3D" id="3.30.450.40">
    <property type="match status" value="1"/>
</dbReference>
<dbReference type="PRINTS" id="PR00260">
    <property type="entry name" value="CHEMTRNSDUCR"/>
</dbReference>
<sequence>MPRDVEALEAVLAALGGGVANAVDAHRAVVQALVTSLDLAYGAVWVPGVSEGPESAGRDVNEGATTYRLVSETGQLQAGLNKGGVAMITLSAQQLRWAAGQTLAVLDAASTREVPTYERWVTAAGMGAVQGAILPVVLDGRVVALHEFYGLSPLPFFGARMEKWQAITRVIAGIIRHAVMAAELEETLNDREAVTTVIARVGEAPDEDAALRTALETVRSAFGWAYGSFWRLDETSATLKFQLESGSAGQEFRDVTLRASFAEGVGLSGRAWRSRDLVFVHDLAQVTDCVRAPAAQRAGVRSGVCFPLTSGGQVIGTMDFFTTESIELSPSRASALRNVAQLLSQRLEMLRRAEQDGASARALLDTVSRLRHAAQNSDRVAESARSQAASMEQDVAALEQVTTSVGDVIKIITTIAGQTNLLALNATIEAARAGEAGRGFAVVAGEVKELARETAQATQRVGEQISDIQASSRSVAAGISETGRVIGELDVVQADIAAVLSEQEQLAGDYGH</sequence>
<dbReference type="SUPFAM" id="SSF55781">
    <property type="entry name" value="GAF domain-like"/>
    <property type="match status" value="1"/>
</dbReference>
<gene>
    <name evidence="5" type="ORF">FHR75_004487</name>
</gene>
<dbReference type="InterPro" id="IPR004089">
    <property type="entry name" value="MCPsignal_dom"/>
</dbReference>
<evidence type="ECO:0000256" key="3">
    <source>
        <dbReference type="PROSITE-ProRule" id="PRU00284"/>
    </source>
</evidence>
<dbReference type="EMBL" id="JACHVY010000012">
    <property type="protein sequence ID" value="MBB2903644.1"/>
    <property type="molecule type" value="Genomic_DNA"/>
</dbReference>
<dbReference type="InterPro" id="IPR003018">
    <property type="entry name" value="GAF"/>
</dbReference>
<dbReference type="GO" id="GO:0004888">
    <property type="term" value="F:transmembrane signaling receptor activity"/>
    <property type="evidence" value="ECO:0007669"/>
    <property type="project" value="InterPro"/>
</dbReference>
<organism evidence="5 6">
    <name type="scientific">Kineococcus radiotolerans</name>
    <dbReference type="NCBI Taxonomy" id="131568"/>
    <lineage>
        <taxon>Bacteria</taxon>
        <taxon>Bacillati</taxon>
        <taxon>Actinomycetota</taxon>
        <taxon>Actinomycetes</taxon>
        <taxon>Kineosporiales</taxon>
        <taxon>Kineosporiaceae</taxon>
        <taxon>Kineococcus</taxon>
    </lineage>
</organism>
<dbReference type="Gene3D" id="1.10.287.950">
    <property type="entry name" value="Methyl-accepting chemotaxis protein"/>
    <property type="match status" value="1"/>
</dbReference>
<dbReference type="GO" id="GO:0016020">
    <property type="term" value="C:membrane"/>
    <property type="evidence" value="ECO:0007669"/>
    <property type="project" value="InterPro"/>
</dbReference>
<reference evidence="5 6" key="2">
    <citation type="submission" date="2020-08" db="EMBL/GenBank/DDBJ databases">
        <authorList>
            <person name="Partida-Martinez L."/>
            <person name="Huntemann M."/>
            <person name="Clum A."/>
            <person name="Wang J."/>
            <person name="Palaniappan K."/>
            <person name="Ritter S."/>
            <person name="Chen I.-M."/>
            <person name="Stamatis D."/>
            <person name="Reddy T."/>
            <person name="O'Malley R."/>
            <person name="Daum C."/>
            <person name="Shapiro N."/>
            <person name="Ivanova N."/>
            <person name="Kyrpides N."/>
            <person name="Woyke T."/>
        </authorList>
    </citation>
    <scope>NUCLEOTIDE SEQUENCE [LARGE SCALE GENOMIC DNA]</scope>
    <source>
        <strain evidence="5 6">AS2.23</strain>
    </source>
</reference>
<comment type="similarity">
    <text evidence="2">Belongs to the methyl-accepting chemotaxis (MCP) protein family.</text>
</comment>
<evidence type="ECO:0000256" key="2">
    <source>
        <dbReference type="ARBA" id="ARBA00029447"/>
    </source>
</evidence>
<dbReference type="Pfam" id="PF13185">
    <property type="entry name" value="GAF_2"/>
    <property type="match status" value="1"/>
</dbReference>
<dbReference type="AlphaFoldDB" id="A0A7W4TRA3"/>
<evidence type="ECO:0000313" key="5">
    <source>
        <dbReference type="EMBL" id="MBB2903644.1"/>
    </source>
</evidence>
<dbReference type="Proteomes" id="UP000533269">
    <property type="component" value="Unassembled WGS sequence"/>
</dbReference>
<dbReference type="GO" id="GO:0007165">
    <property type="term" value="P:signal transduction"/>
    <property type="evidence" value="ECO:0007669"/>
    <property type="project" value="UniProtKB-KW"/>
</dbReference>
<comment type="caution">
    <text evidence="5">The sequence shown here is derived from an EMBL/GenBank/DDBJ whole genome shotgun (WGS) entry which is preliminary data.</text>
</comment>
<evidence type="ECO:0000259" key="4">
    <source>
        <dbReference type="PROSITE" id="PS50111"/>
    </source>
</evidence>
<dbReference type="PANTHER" id="PTHR32089:SF112">
    <property type="entry name" value="LYSOZYME-LIKE PROTEIN-RELATED"/>
    <property type="match status" value="1"/>
</dbReference>
<dbReference type="GO" id="GO:0006935">
    <property type="term" value="P:chemotaxis"/>
    <property type="evidence" value="ECO:0007669"/>
    <property type="project" value="InterPro"/>
</dbReference>
<dbReference type="SUPFAM" id="SSF58104">
    <property type="entry name" value="Methyl-accepting chemotaxis protein (MCP) signaling domain"/>
    <property type="match status" value="1"/>
</dbReference>
<dbReference type="InterPro" id="IPR029016">
    <property type="entry name" value="GAF-like_dom_sf"/>
</dbReference>
<evidence type="ECO:0000313" key="6">
    <source>
        <dbReference type="Proteomes" id="UP000533269"/>
    </source>
</evidence>
<dbReference type="RefSeq" id="WP_183393239.1">
    <property type="nucleotide sequence ID" value="NZ_JACHVY010000012.1"/>
</dbReference>